<dbReference type="GO" id="GO:0070681">
    <property type="term" value="P:glutaminyl-tRNAGln biosynthesis via transamidation"/>
    <property type="evidence" value="ECO:0007669"/>
    <property type="project" value="UniProtKB-UniRule"/>
</dbReference>
<feature type="active site" description="Acyl-ester intermediate" evidence="1">
    <location>
        <position position="130"/>
    </location>
</feature>
<gene>
    <name evidence="6" type="ORF">PTSG_09594</name>
</gene>
<dbReference type="GO" id="GO:0032543">
    <property type="term" value="P:mitochondrial translation"/>
    <property type="evidence" value="ECO:0007669"/>
    <property type="project" value="UniProtKB-UniRule"/>
</dbReference>
<evidence type="ECO:0000259" key="3">
    <source>
        <dbReference type="Pfam" id="PF01425"/>
    </source>
</evidence>
<dbReference type="RefSeq" id="XP_004990023.1">
    <property type="nucleotide sequence ID" value="XM_004989966.1"/>
</dbReference>
<feature type="domain" description="Amidase" evidence="3">
    <location>
        <begin position="6"/>
        <end position="419"/>
    </location>
</feature>
<comment type="similarity">
    <text evidence="1">Belongs to the amidase family. GatA subfamily.</text>
</comment>
<dbReference type="InterPro" id="IPR032151">
    <property type="entry name" value="CFAP61_N"/>
</dbReference>
<dbReference type="HAMAP" id="MF_00120">
    <property type="entry name" value="GatA"/>
    <property type="match status" value="1"/>
</dbReference>
<keyword evidence="1" id="KW-0067">ATP-binding</keyword>
<dbReference type="InterPro" id="IPR056299">
    <property type="entry name" value="CFAP61_dimer"/>
</dbReference>
<keyword evidence="1" id="KW-0547">Nucleotide-binding</keyword>
<dbReference type="InterPro" id="IPR004412">
    <property type="entry name" value="GatA"/>
</dbReference>
<feature type="region of interest" description="Disordered" evidence="2">
    <location>
        <begin position="1294"/>
        <end position="1350"/>
    </location>
</feature>
<dbReference type="Pfam" id="PF23150">
    <property type="entry name" value="CFAP61_dimer"/>
    <property type="match status" value="1"/>
</dbReference>
<evidence type="ECO:0000313" key="6">
    <source>
        <dbReference type="EMBL" id="EGD77960.1"/>
    </source>
</evidence>
<evidence type="ECO:0000313" key="7">
    <source>
        <dbReference type="Proteomes" id="UP000007799"/>
    </source>
</evidence>
<keyword evidence="1" id="KW-0648">Protein biosynthesis</keyword>
<dbReference type="Proteomes" id="UP000007799">
    <property type="component" value="Unassembled WGS sequence"/>
</dbReference>
<comment type="subcellular location">
    <subcellularLocation>
        <location evidence="1">Mitochondrion</location>
    </subcellularLocation>
</comment>
<dbReference type="PANTHER" id="PTHR21178">
    <property type="entry name" value="CILIA- AND FLAGELLA-ASSOCIATED PROTEIN 61"/>
    <property type="match status" value="1"/>
</dbReference>
<name>F2ULG1_SALR5</name>
<sequence length="1523" mass="165281">MASKVATAAASAAAAQQRLAGFTVMVKDNIAVANERMTCGSSMLRSFVPTSDATVVSKCRSEGAEITGKTSLDEFGMGSYGAFSPIHGLTINPWRATDGLCVPGGSSGGSAVAVALGQARAALGTDTGGSVRLPASFCGVVGFKPSYGLLSRMGMTAYASSLDTVGVLASTVDDAATMVDAMAGHDPRDAASVQAPGSRLPLGSEYGDVEGMVVGLPRECFIEELSDDVAAAWTEAADALQASGATVRYISLPNLKNALPCYCVLAPAEASSNLARYTGMFYGERAGSAASHASYRRLFESSRQSGLGPEVTRRILTGTFTLTRASYESFYVQAQRVRRLIQADFASALQNGVDVVLMPVTSSDAPLITDALSPNADVLQQFATDVFTVGPSLAGLPAMAVPCRVSSRNMPIGLQLVANVCKAGAGGGYQGANASVYEYTYACAICRTVFSALPELEYVALPALRGTAASAVRANHLDELFHPATEIADASRPSGTGADDVVLWLASADALLDQLSVRKAVAEDYDDLMPIFDQQTEQLEQRFGKFYLFQLIESEDENSKSAVIEAGGKACGFINVTKTVDIQALNQLFDLSAYNGLRDEENRPAAVAINLFAIDAENDTQAIHMLPYVFEAFPDMQYCTISLPAEVPEFPLLQHFNRVIPHPRADPQQELYVLHKFALSLDVVVRPIQEGDIGDVEALVRPLPSGEAVVADVSRVLSTGVDPDGRRVHGHVVECMGGVAGVVVSRDAKADAMPIRAHFSIEEYILYSQYQTAEYINLHHFVLNQLFQRHTRFVLREVLRKLRKSCLFYRIYDTDPTNDASKSADLVAVPRPSMSTVLEQLLPVKPRPQPVYDAAYLHSNVPSERVRDLGTPFALAFTARKLLLEPKVSVNAKIVVVGPSPAAVACLEDLCYRAHLRFNNLTYVCEDGDFVGWDARGQASSHMLAADHTYTSSQLVKLGLNASVTVLRGRVAEINRDEKFVVLDDSDRVDYNVLMYTPDIQYISTLDPEQEHMAPHGVHSPSSHAAVEELCEEIKGVHIPEHNTILVYGASADAYSAAAAVLELGAAPQNIVFVKSPPAQADQDDIRGRIGHADVEHYLDQSLARLGVRVHQPCTLERFVANSVSELTGAVFRSDSGSTYEVQCQLCLNLPQRRIARRDFLPLCEASIVFNQRVVIDNNFRTNDPAILSAGPFARYSNKYFAGGCGQCIFRPEEVGRAAAAVICRDFDPLEPSQDLTGLELPTFTEPRVCFAVCPNNLQYLHAQVPQSAQHNLQLLKGHTATSRQVDVTELVTGGLIDRTSDNNNNDDDDDDGDDNDEEGDDSGGAGDGDDEDGDDEDDDGHGRGGGDKGPDGPIRFFALRLDEFNTICGVTCLCEAGVDLAPFVRLIGLHQHHLNSVVNRYNQGLIPDFYKFFKQPWAVALFHDRFHPFLRELSALVKDNPEIENSELEDLVAKLAKLNVKRMQAEDETEVEDVKAEEENVLHNLKSAISTTGIQKMIKDRLMDYLTFNAYHLPMYARPGAW</sequence>
<accession>F2ULG1</accession>
<feature type="active site" description="Charge relay system" evidence="1">
    <location>
        <position position="106"/>
    </location>
</feature>
<dbReference type="OrthoDB" id="421993at2759"/>
<keyword evidence="1" id="KW-0436">Ligase</keyword>
<dbReference type="SUPFAM" id="SSF51905">
    <property type="entry name" value="FAD/NAD(P)-binding domain"/>
    <property type="match status" value="1"/>
</dbReference>
<dbReference type="FunCoup" id="F2ULG1">
    <property type="interactions" value="66"/>
</dbReference>
<proteinExistence type="inferred from homology"/>
<dbReference type="GO" id="GO:0030956">
    <property type="term" value="C:glutamyl-tRNA(Gln) amidotransferase complex"/>
    <property type="evidence" value="ECO:0007669"/>
    <property type="project" value="UniProtKB-UniRule"/>
</dbReference>
<dbReference type="GeneID" id="16070575"/>
<evidence type="ECO:0000256" key="2">
    <source>
        <dbReference type="SAM" id="MobiDB-lite"/>
    </source>
</evidence>
<evidence type="ECO:0000256" key="1">
    <source>
        <dbReference type="HAMAP-Rule" id="MF_03150"/>
    </source>
</evidence>
<dbReference type="Pfam" id="PF01425">
    <property type="entry name" value="Amidase"/>
    <property type="match status" value="1"/>
</dbReference>
<organism evidence="7">
    <name type="scientific">Salpingoeca rosetta (strain ATCC 50818 / BSB-021)</name>
    <dbReference type="NCBI Taxonomy" id="946362"/>
    <lineage>
        <taxon>Eukaryota</taxon>
        <taxon>Choanoflagellata</taxon>
        <taxon>Craspedida</taxon>
        <taxon>Salpingoecidae</taxon>
        <taxon>Salpingoeca</taxon>
    </lineage>
</organism>
<dbReference type="InterPro" id="IPR038884">
    <property type="entry name" value="CFAP61"/>
</dbReference>
<dbReference type="eggNOG" id="KOG1211">
    <property type="taxonomic scope" value="Eukaryota"/>
</dbReference>
<dbReference type="InterPro" id="IPR036928">
    <property type="entry name" value="AS_sf"/>
</dbReference>
<feature type="domain" description="CFAP61 dimerisation" evidence="5">
    <location>
        <begin position="1355"/>
        <end position="1422"/>
    </location>
</feature>
<dbReference type="InterPro" id="IPR036188">
    <property type="entry name" value="FAD/NAD-bd_sf"/>
</dbReference>
<dbReference type="EMBL" id="GL832980">
    <property type="protein sequence ID" value="EGD77960.1"/>
    <property type="molecule type" value="Genomic_DNA"/>
</dbReference>
<dbReference type="EC" id="6.3.5.7" evidence="1"/>
<feature type="compositionally biased region" description="Acidic residues" evidence="2">
    <location>
        <begin position="1305"/>
        <end position="1340"/>
    </location>
</feature>
<dbReference type="InterPro" id="IPR020556">
    <property type="entry name" value="Amidase_CS"/>
</dbReference>
<feature type="domain" description="Cilia- and flagella-associated protein 61 N-terminal" evidence="4">
    <location>
        <begin position="437"/>
        <end position="598"/>
    </location>
</feature>
<evidence type="ECO:0000259" key="5">
    <source>
        <dbReference type="Pfam" id="PF23150"/>
    </source>
</evidence>
<dbReference type="Gene3D" id="3.90.1300.10">
    <property type="entry name" value="Amidase signature (AS) domain"/>
    <property type="match status" value="1"/>
</dbReference>
<dbReference type="Gene3D" id="3.50.50.60">
    <property type="entry name" value="FAD/NAD(P)-binding domain"/>
    <property type="match status" value="2"/>
</dbReference>
<feature type="compositionally biased region" description="Basic and acidic residues" evidence="2">
    <location>
        <begin position="1341"/>
        <end position="1350"/>
    </location>
</feature>
<feature type="active site" description="Charge relay system" evidence="1">
    <location>
        <position position="27"/>
    </location>
</feature>
<evidence type="ECO:0000259" key="4">
    <source>
        <dbReference type="Pfam" id="PF16092"/>
    </source>
</evidence>
<reference evidence="6" key="1">
    <citation type="submission" date="2009-08" db="EMBL/GenBank/DDBJ databases">
        <title>Annotation of Salpingoeca rosetta.</title>
        <authorList>
            <consortium name="The Broad Institute Genome Sequencing Platform"/>
            <person name="Russ C."/>
            <person name="Cuomo C."/>
            <person name="Burger G."/>
            <person name="Gray M.W."/>
            <person name="Holland P.W.H."/>
            <person name="King N."/>
            <person name="Lang F.B.F."/>
            <person name="Roger A.J."/>
            <person name="Ruiz-Trillo I."/>
            <person name="Young S.K."/>
            <person name="Zeng Q."/>
            <person name="Gargeya S."/>
            <person name="Alvarado L."/>
            <person name="Berlin A."/>
            <person name="Chapman S.B."/>
            <person name="Chen Z."/>
            <person name="Freedman E."/>
            <person name="Gellesch M."/>
            <person name="Goldberg J."/>
            <person name="Griggs A."/>
            <person name="Gujja S."/>
            <person name="Heilman E."/>
            <person name="Heiman D."/>
            <person name="Howarth C."/>
            <person name="Mehta T."/>
            <person name="Neiman D."/>
            <person name="Pearson M."/>
            <person name="Roberts A."/>
            <person name="Saif S."/>
            <person name="Shea T."/>
            <person name="Shenoy N."/>
            <person name="Sisk P."/>
            <person name="Stolte C."/>
            <person name="Sykes S."/>
            <person name="White J."/>
            <person name="Yandava C."/>
            <person name="Haas B."/>
            <person name="Nusbaum C."/>
            <person name="Birren B."/>
        </authorList>
    </citation>
    <scope>NUCLEOTIDE SEQUENCE [LARGE SCALE GENOMIC DNA]</scope>
    <source>
        <strain evidence="6">ATCC 50818</strain>
    </source>
</reference>
<keyword evidence="7" id="KW-1185">Reference proteome</keyword>
<dbReference type="PROSITE" id="PS00571">
    <property type="entry name" value="AMIDASES"/>
    <property type="match status" value="1"/>
</dbReference>
<dbReference type="GO" id="GO:0005739">
    <property type="term" value="C:mitochondrion"/>
    <property type="evidence" value="ECO:0007669"/>
    <property type="project" value="UniProtKB-SubCell"/>
</dbReference>
<dbReference type="Pfam" id="PF16092">
    <property type="entry name" value="CFAP61_N"/>
    <property type="match status" value="1"/>
</dbReference>
<dbReference type="InParanoid" id="F2ULG1"/>
<dbReference type="SUPFAM" id="SSF75304">
    <property type="entry name" value="Amidase signature (AS) enzymes"/>
    <property type="match status" value="1"/>
</dbReference>
<dbReference type="PANTHER" id="PTHR21178:SF8">
    <property type="entry name" value="CILIA- AND FLAGELLA-ASSOCIATED PROTEIN 61"/>
    <property type="match status" value="1"/>
</dbReference>
<dbReference type="KEGG" id="sre:PTSG_09594"/>
<comment type="catalytic activity">
    <reaction evidence="1">
        <text>L-glutamyl-tRNA(Gln) + L-glutamine + ATP + H2O = L-glutaminyl-tRNA(Gln) + L-glutamate + ADP + phosphate + H(+)</text>
        <dbReference type="Rhea" id="RHEA:17521"/>
        <dbReference type="Rhea" id="RHEA-COMP:9681"/>
        <dbReference type="Rhea" id="RHEA-COMP:9684"/>
        <dbReference type="ChEBI" id="CHEBI:15377"/>
        <dbReference type="ChEBI" id="CHEBI:15378"/>
        <dbReference type="ChEBI" id="CHEBI:29985"/>
        <dbReference type="ChEBI" id="CHEBI:30616"/>
        <dbReference type="ChEBI" id="CHEBI:43474"/>
        <dbReference type="ChEBI" id="CHEBI:58359"/>
        <dbReference type="ChEBI" id="CHEBI:78520"/>
        <dbReference type="ChEBI" id="CHEBI:78521"/>
        <dbReference type="ChEBI" id="CHEBI:456216"/>
        <dbReference type="EC" id="6.3.5.7"/>
    </reaction>
</comment>
<keyword evidence="1" id="KW-0496">Mitochondrion</keyword>
<comment type="subunit">
    <text evidence="1">Subunit of the heterotrimeric GatCAB amidotransferase (AdT) complex, composed of A, B and C subunits.</text>
</comment>
<dbReference type="STRING" id="946362.F2ULG1"/>
<comment type="function">
    <text evidence="1">Allows the formation of correctly charged Gln-tRNA(Gln) through the transamidation of misacylated Glu-tRNA(Gln) in the mitochondria. The reaction takes place in the presence of glutamine and ATP through an activated gamma-phospho-Glu-tRNA(Gln).</text>
</comment>
<dbReference type="InterPro" id="IPR023631">
    <property type="entry name" value="Amidase_dom"/>
</dbReference>
<dbReference type="GO" id="GO:0005524">
    <property type="term" value="F:ATP binding"/>
    <property type="evidence" value="ECO:0007669"/>
    <property type="project" value="UniProtKB-KW"/>
</dbReference>
<dbReference type="GO" id="GO:0050567">
    <property type="term" value="F:glutaminyl-tRNA synthase (glutamine-hydrolyzing) activity"/>
    <property type="evidence" value="ECO:0007669"/>
    <property type="project" value="UniProtKB-UniRule"/>
</dbReference>
<protein>
    <recommendedName>
        <fullName evidence="1">Glutamyl-tRNA(Gln) amidotransferase subunit A, mitochondrial</fullName>
        <shortName evidence="1">Glu-AdT subunit A</shortName>
        <ecNumber evidence="1">6.3.5.7</ecNumber>
    </recommendedName>
</protein>